<dbReference type="PANTHER" id="PTHR12300:SF161">
    <property type="entry name" value="RECEPTOR EXPRESSION-ENHANCING PROTEIN"/>
    <property type="match status" value="1"/>
</dbReference>
<keyword evidence="4" id="KW-1133">Transmembrane helix</keyword>
<gene>
    <name evidence="7" type="ORF">RMAR1173_LOCUS15737</name>
    <name evidence="8" type="ORF">RMAR1173_LOCUS15738</name>
</gene>
<evidence type="ECO:0000256" key="5">
    <source>
        <dbReference type="ARBA" id="ARBA00023136"/>
    </source>
</evidence>
<comment type="subcellular location">
    <subcellularLocation>
        <location evidence="1 6">Membrane</location>
        <topology evidence="1 6">Multi-pass membrane protein</topology>
    </subcellularLocation>
</comment>
<organism evidence="8">
    <name type="scientific">Rhizochromulina marina</name>
    <dbReference type="NCBI Taxonomy" id="1034831"/>
    <lineage>
        <taxon>Eukaryota</taxon>
        <taxon>Sar</taxon>
        <taxon>Stramenopiles</taxon>
        <taxon>Ochrophyta</taxon>
        <taxon>Dictyochophyceae</taxon>
        <taxon>Rhizochromulinales</taxon>
        <taxon>Rhizochromulina</taxon>
    </lineage>
</organism>
<dbReference type="Pfam" id="PF03134">
    <property type="entry name" value="TB2_DP1_HVA22"/>
    <property type="match status" value="1"/>
</dbReference>
<evidence type="ECO:0000256" key="4">
    <source>
        <dbReference type="ARBA" id="ARBA00022989"/>
    </source>
</evidence>
<proteinExistence type="inferred from homology"/>
<evidence type="ECO:0000313" key="7">
    <source>
        <dbReference type="EMBL" id="CAD9702492.1"/>
    </source>
</evidence>
<evidence type="ECO:0000256" key="6">
    <source>
        <dbReference type="RuleBase" id="RU362006"/>
    </source>
</evidence>
<sequence length="152" mass="17048">MLNFGYVVSPLTHLLIMTWAPYHSVKAVHSAGGEDDKQWLMFWIVMSLVNTLETFGIQYVIEAVSIQGNSFYYELKAAFVVYLMFFKGATQIFDTFVSPFVSKYEKHIDEAIAKAQQLGAVELEEAMKDPKAFAAKHGQAVLDAVNNAKKSN</sequence>
<reference evidence="8" key="1">
    <citation type="submission" date="2021-01" db="EMBL/GenBank/DDBJ databases">
        <authorList>
            <person name="Corre E."/>
            <person name="Pelletier E."/>
            <person name="Niang G."/>
            <person name="Scheremetjew M."/>
            <person name="Finn R."/>
            <person name="Kale V."/>
            <person name="Holt S."/>
            <person name="Cochrane G."/>
            <person name="Meng A."/>
            <person name="Brown T."/>
            <person name="Cohen L."/>
        </authorList>
    </citation>
    <scope>NUCLEOTIDE SEQUENCE</scope>
    <source>
        <strain evidence="8">CCMP1243</strain>
    </source>
</reference>
<accession>A0A6U1C208</accession>
<dbReference type="PANTHER" id="PTHR12300">
    <property type="entry name" value="HVA22-LIKE PROTEINS"/>
    <property type="match status" value="1"/>
</dbReference>
<evidence type="ECO:0000256" key="1">
    <source>
        <dbReference type="ARBA" id="ARBA00004141"/>
    </source>
</evidence>
<evidence type="ECO:0000313" key="8">
    <source>
        <dbReference type="EMBL" id="CAD9702496.1"/>
    </source>
</evidence>
<keyword evidence="3" id="KW-0812">Transmembrane</keyword>
<evidence type="ECO:0000256" key="3">
    <source>
        <dbReference type="ARBA" id="ARBA00022692"/>
    </source>
</evidence>
<name>A0A6U1C208_9STRA</name>
<dbReference type="EMBL" id="HBHJ01023863">
    <property type="protein sequence ID" value="CAD9702496.1"/>
    <property type="molecule type" value="Transcribed_RNA"/>
</dbReference>
<protein>
    <recommendedName>
        <fullName evidence="9">HVA22-like protein</fullName>
    </recommendedName>
</protein>
<dbReference type="AlphaFoldDB" id="A0A6U1C208"/>
<evidence type="ECO:0008006" key="9">
    <source>
        <dbReference type="Google" id="ProtNLM"/>
    </source>
</evidence>
<dbReference type="InterPro" id="IPR004345">
    <property type="entry name" value="TB2_DP1_HVA22"/>
</dbReference>
<comment type="similarity">
    <text evidence="2 6">Belongs to the DP1 family.</text>
</comment>
<keyword evidence="5" id="KW-0472">Membrane</keyword>
<evidence type="ECO:0000256" key="2">
    <source>
        <dbReference type="ARBA" id="ARBA00008573"/>
    </source>
</evidence>
<dbReference type="EMBL" id="HBHJ01023862">
    <property type="protein sequence ID" value="CAD9702492.1"/>
    <property type="molecule type" value="Transcribed_RNA"/>
</dbReference>
<dbReference type="GO" id="GO:0016020">
    <property type="term" value="C:membrane"/>
    <property type="evidence" value="ECO:0007669"/>
    <property type="project" value="UniProtKB-SubCell"/>
</dbReference>